<reference evidence="10 11" key="1">
    <citation type="submission" date="2016-08" db="EMBL/GenBank/DDBJ databases">
        <title>Analysis of Carbohydrate Active Enzymes in Thermogemmatispora T81 Reveals Carbohydrate Degradation Ability.</title>
        <authorList>
            <person name="Tomazini A."/>
            <person name="Lal S."/>
            <person name="Stott M."/>
            <person name="Henrissat B."/>
            <person name="Polikarpov I."/>
            <person name="Sparling R."/>
            <person name="Levin D.B."/>
        </authorList>
    </citation>
    <scope>NUCLEOTIDE SEQUENCE [LARGE SCALE GENOMIC DNA]</scope>
    <source>
        <strain evidence="10 11">T81</strain>
    </source>
</reference>
<dbReference type="InterPro" id="IPR003439">
    <property type="entry name" value="ABC_transporter-like_ATP-bd"/>
</dbReference>
<feature type="domain" description="ABC transporter" evidence="9">
    <location>
        <begin position="10"/>
        <end position="251"/>
    </location>
</feature>
<gene>
    <name evidence="10" type="ORF">A4R35_23415</name>
</gene>
<dbReference type="PROSITE" id="PS50893">
    <property type="entry name" value="ABC_TRANSPORTER_2"/>
    <property type="match status" value="2"/>
</dbReference>
<evidence type="ECO:0000313" key="10">
    <source>
        <dbReference type="EMBL" id="RAQ98511.1"/>
    </source>
</evidence>
<proteinExistence type="inferred from homology"/>
<keyword evidence="5" id="KW-0547">Nucleotide-binding</keyword>
<comment type="subcellular location">
    <subcellularLocation>
        <location evidence="1">Cell membrane</location>
    </subcellularLocation>
</comment>
<dbReference type="Proteomes" id="UP000248706">
    <property type="component" value="Unassembled WGS sequence"/>
</dbReference>
<dbReference type="FunFam" id="3.40.50.300:FF:000224">
    <property type="entry name" value="Energy-coupling factor transporter ATP-binding protein EcfA"/>
    <property type="match status" value="1"/>
</dbReference>
<dbReference type="PANTHER" id="PTHR43553">
    <property type="entry name" value="HEAVY METAL TRANSPORTER"/>
    <property type="match status" value="1"/>
</dbReference>
<dbReference type="GO" id="GO:0042626">
    <property type="term" value="F:ATPase-coupled transmembrane transporter activity"/>
    <property type="evidence" value="ECO:0007669"/>
    <property type="project" value="TreeGrafter"/>
</dbReference>
<feature type="domain" description="ABC transporter" evidence="9">
    <location>
        <begin position="320"/>
        <end position="553"/>
    </location>
</feature>
<dbReference type="Gene3D" id="3.40.50.300">
    <property type="entry name" value="P-loop containing nucleotide triphosphate hydrolases"/>
    <property type="match status" value="2"/>
</dbReference>
<dbReference type="EMBL" id="MCIF01000002">
    <property type="protein sequence ID" value="RAQ98511.1"/>
    <property type="molecule type" value="Genomic_DNA"/>
</dbReference>
<keyword evidence="3" id="KW-0813">Transport</keyword>
<dbReference type="GO" id="GO:0005524">
    <property type="term" value="F:ATP binding"/>
    <property type="evidence" value="ECO:0007669"/>
    <property type="project" value="UniProtKB-KW"/>
</dbReference>
<comment type="similarity">
    <text evidence="2">Belongs to the ABC transporter superfamily.</text>
</comment>
<keyword evidence="6" id="KW-0067">ATP-binding</keyword>
<dbReference type="GO" id="GO:0043190">
    <property type="term" value="C:ATP-binding cassette (ABC) transporter complex"/>
    <property type="evidence" value="ECO:0007669"/>
    <property type="project" value="TreeGrafter"/>
</dbReference>
<evidence type="ECO:0000256" key="6">
    <source>
        <dbReference type="ARBA" id="ARBA00022840"/>
    </source>
</evidence>
<evidence type="ECO:0000313" key="11">
    <source>
        <dbReference type="Proteomes" id="UP000248706"/>
    </source>
</evidence>
<dbReference type="InterPro" id="IPR050095">
    <property type="entry name" value="ECF_ABC_transporter_ATP-bd"/>
</dbReference>
<evidence type="ECO:0000256" key="8">
    <source>
        <dbReference type="ARBA" id="ARBA00023136"/>
    </source>
</evidence>
<evidence type="ECO:0000256" key="7">
    <source>
        <dbReference type="ARBA" id="ARBA00022967"/>
    </source>
</evidence>
<dbReference type="PANTHER" id="PTHR43553:SF24">
    <property type="entry name" value="ENERGY-COUPLING FACTOR TRANSPORTER ATP-BINDING PROTEIN ECFA1"/>
    <property type="match status" value="1"/>
</dbReference>
<dbReference type="InterPro" id="IPR027417">
    <property type="entry name" value="P-loop_NTPase"/>
</dbReference>
<keyword evidence="4" id="KW-1003">Cell membrane</keyword>
<dbReference type="CDD" id="cd03225">
    <property type="entry name" value="ABC_cobalt_CbiO_domain1"/>
    <property type="match status" value="2"/>
</dbReference>
<protein>
    <recommendedName>
        <fullName evidence="9">ABC transporter domain-containing protein</fullName>
    </recommendedName>
</protein>
<dbReference type="SMART" id="SM00382">
    <property type="entry name" value="AAA"/>
    <property type="match status" value="2"/>
</dbReference>
<evidence type="ECO:0000259" key="9">
    <source>
        <dbReference type="PROSITE" id="PS50893"/>
    </source>
</evidence>
<dbReference type="InterPro" id="IPR003593">
    <property type="entry name" value="AAA+_ATPase"/>
</dbReference>
<sequence length="591" mass="64219">MPVEEQACALAYEGFGFTYEQGESEVVRDLSLQLSQGRVVLITGPSGAGKTTICRAANGLIPHEFKGTMRGRITVAGRYDSRRYSVSALSKLVGLLQQDPDTQLFNPTVEDEIAFGACNYGLPAETIRQRLEQLLELTRLSEHRRKNPHQLSGGQQQACALAAILAFDPQTLILDEPTSNIDPLGSQEVLRLVARLAREEGRATLLIEHKLDEMVHLVDEMLVMDRGQVLHRGSVREVLEHVEYIDSVGLSVPQVTLLAARLRSAGWPLPRLPLDVTEAVTLLEPFIERASLASLPVPAPSCGLDAGPHSAGGVGAETIIEVSGLSHVYRDGTPALRDLDLQIRRGEFVAILGQNGSGKTTLVKHFNGLLKPTSGTVRVAGLDTARASINEMATTVGFIFQNPDTQICKLKVYDELAFGLRNLGLPEKQVRERVQQAAEDLEIVHLLDKNPFLLSMGEKQRIAVAAVLAMQPSVLVLDEPTTGQDYRRAKEIMDLAVRLHAAGQTVVVITHDMNLAAEYCQRVVVMANGHVLLDAPTRQAFQARETLQASSLRAPQVTQLGQQLGAPWAWLTVNEALAALCTVRKGAGDGA</sequence>
<evidence type="ECO:0000256" key="3">
    <source>
        <dbReference type="ARBA" id="ARBA00022448"/>
    </source>
</evidence>
<evidence type="ECO:0000256" key="1">
    <source>
        <dbReference type="ARBA" id="ARBA00004236"/>
    </source>
</evidence>
<dbReference type="RefSeq" id="WP_189362264.1">
    <property type="nucleotide sequence ID" value="NZ_MCIF01000002.1"/>
</dbReference>
<dbReference type="SUPFAM" id="SSF52540">
    <property type="entry name" value="P-loop containing nucleoside triphosphate hydrolases"/>
    <property type="match status" value="2"/>
</dbReference>
<dbReference type="GO" id="GO:0016887">
    <property type="term" value="F:ATP hydrolysis activity"/>
    <property type="evidence" value="ECO:0007669"/>
    <property type="project" value="InterPro"/>
</dbReference>
<dbReference type="InterPro" id="IPR015856">
    <property type="entry name" value="ABC_transpr_CbiO/EcfA_su"/>
</dbReference>
<evidence type="ECO:0000256" key="4">
    <source>
        <dbReference type="ARBA" id="ARBA00022475"/>
    </source>
</evidence>
<dbReference type="NCBIfam" id="NF010167">
    <property type="entry name" value="PRK13648.1"/>
    <property type="match status" value="2"/>
</dbReference>
<comment type="caution">
    <text evidence="10">The sequence shown here is derived from an EMBL/GenBank/DDBJ whole genome shotgun (WGS) entry which is preliminary data.</text>
</comment>
<dbReference type="AlphaFoldDB" id="A0A328VNQ2"/>
<evidence type="ECO:0000256" key="2">
    <source>
        <dbReference type="ARBA" id="ARBA00005417"/>
    </source>
</evidence>
<name>A0A328VNQ2_9CHLR</name>
<accession>A0A328VNQ2</accession>
<keyword evidence="7" id="KW-1278">Translocase</keyword>
<evidence type="ECO:0000256" key="5">
    <source>
        <dbReference type="ARBA" id="ARBA00022741"/>
    </source>
</evidence>
<dbReference type="Pfam" id="PF00005">
    <property type="entry name" value="ABC_tran"/>
    <property type="match status" value="2"/>
</dbReference>
<keyword evidence="11" id="KW-1185">Reference proteome</keyword>
<organism evidence="10 11">
    <name type="scientific">Thermogemmatispora tikiterensis</name>
    <dbReference type="NCBI Taxonomy" id="1825093"/>
    <lineage>
        <taxon>Bacteria</taxon>
        <taxon>Bacillati</taxon>
        <taxon>Chloroflexota</taxon>
        <taxon>Ktedonobacteria</taxon>
        <taxon>Thermogemmatisporales</taxon>
        <taxon>Thermogemmatisporaceae</taxon>
        <taxon>Thermogemmatispora</taxon>
    </lineage>
</organism>
<keyword evidence="8" id="KW-0472">Membrane</keyword>